<keyword evidence="1" id="KW-0560">Oxidoreductase</keyword>
<organism evidence="3 4">
    <name type="scientific">Archangium minus</name>
    <dbReference type="NCBI Taxonomy" id="83450"/>
    <lineage>
        <taxon>Bacteria</taxon>
        <taxon>Pseudomonadati</taxon>
        <taxon>Myxococcota</taxon>
        <taxon>Myxococcia</taxon>
        <taxon>Myxococcales</taxon>
        <taxon>Cystobacterineae</taxon>
        <taxon>Archangiaceae</taxon>
        <taxon>Archangium</taxon>
    </lineage>
</organism>
<dbReference type="InterPro" id="IPR038732">
    <property type="entry name" value="HpyO/CreE_NAD-binding"/>
</dbReference>
<protein>
    <submittedName>
        <fullName evidence="3">NAD(P)/FAD-dependent oxidoreductase</fullName>
    </submittedName>
</protein>
<dbReference type="Pfam" id="PF13454">
    <property type="entry name" value="NAD_binding_9"/>
    <property type="match status" value="1"/>
</dbReference>
<evidence type="ECO:0000256" key="1">
    <source>
        <dbReference type="ARBA" id="ARBA00023002"/>
    </source>
</evidence>
<dbReference type="PRINTS" id="PR00411">
    <property type="entry name" value="PNDRDTASEI"/>
</dbReference>
<dbReference type="EMBL" id="CP043494">
    <property type="protein sequence ID" value="WNG43722.1"/>
    <property type="molecule type" value="Genomic_DNA"/>
</dbReference>
<dbReference type="Proteomes" id="UP001611383">
    <property type="component" value="Chromosome"/>
</dbReference>
<dbReference type="InterPro" id="IPR036188">
    <property type="entry name" value="FAD/NAD-bd_sf"/>
</dbReference>
<accession>A0ABY9WLP4</accession>
<feature type="domain" description="FAD-dependent urate hydroxylase HpyO/Asp monooxygenase CreE-like FAD/NAD(P)-binding" evidence="2">
    <location>
        <begin position="61"/>
        <end position="207"/>
    </location>
</feature>
<reference evidence="3 4" key="1">
    <citation type="submission" date="2019-08" db="EMBL/GenBank/DDBJ databases">
        <title>Archangium and Cystobacter genomes.</title>
        <authorList>
            <person name="Chen I.-C.K."/>
            <person name="Wielgoss S."/>
        </authorList>
    </citation>
    <scope>NUCLEOTIDE SEQUENCE [LARGE SCALE GENOMIC DNA]</scope>
    <source>
        <strain evidence="3 4">Cbm 6</strain>
    </source>
</reference>
<gene>
    <name evidence="3" type="ORF">F0U60_06135</name>
</gene>
<dbReference type="InterPro" id="IPR050982">
    <property type="entry name" value="Auxin_biosynth/cation_transpt"/>
</dbReference>
<proteinExistence type="predicted"/>
<dbReference type="Gene3D" id="3.50.50.60">
    <property type="entry name" value="FAD/NAD(P)-binding domain"/>
    <property type="match status" value="1"/>
</dbReference>
<evidence type="ECO:0000259" key="2">
    <source>
        <dbReference type="Pfam" id="PF13454"/>
    </source>
</evidence>
<name>A0ABY9WLP4_9BACT</name>
<dbReference type="PANTHER" id="PTHR43539:SF91">
    <property type="entry name" value="FAD-DEPENDENT URATE HYDROXYLASE"/>
    <property type="match status" value="1"/>
</dbReference>
<dbReference type="SUPFAM" id="SSF51905">
    <property type="entry name" value="FAD/NAD(P)-binding domain"/>
    <property type="match status" value="1"/>
</dbReference>
<evidence type="ECO:0000313" key="3">
    <source>
        <dbReference type="EMBL" id="WNG43722.1"/>
    </source>
</evidence>
<sequence length="489" mass="54400">MRSSSSPSPAANPSPVAKSGPGLAVLETALRKDLERLEYPKRSWVLPRHLRDGTPILDVLIIGGGQSGLAAAFGLMREKVTNVLVVDDSAPGLAGPWKTFARMHTLRTPKHLTGPDHNIPNLGFQSWYEAQYGEAAWQQLGLIPKELWADYLNWYRHFLGIPVRCHTRAGAISWREEDRCFAVPVQPTDGNGQPGTLFARKVVLATGIDGSGRWETPSMVARLPRELWAHTRDDIDFDALRGKRIGVLGAGASAFDNASVALERGAAEVHLFYRRKTLPTVNAYRWAEFVGFLKHHADLPDADRWRFIRRILEMGQLPPHDTYHRAKAFPGFHLHGESPWRDVRAEGSTAIVTTPHGTYSFDKLIVGSGTVTDLSLRPELANVVGEISLWKDRYTPPPAEAHEDLARHPYLGPSFEFQEKVPGRAPYLGSLFNYTFGCLLSLGFGGASISGMKYSLPKLVSGITRQLYCEDKDAYFESLMSYDVKEFEP</sequence>
<keyword evidence="4" id="KW-1185">Reference proteome</keyword>
<evidence type="ECO:0000313" key="4">
    <source>
        <dbReference type="Proteomes" id="UP001611383"/>
    </source>
</evidence>
<dbReference type="PANTHER" id="PTHR43539">
    <property type="entry name" value="FLAVIN-BINDING MONOOXYGENASE-LIKE PROTEIN (AFU_ORTHOLOGUE AFUA_4G09220)"/>
    <property type="match status" value="1"/>
</dbReference>